<feature type="compositionally biased region" description="Acidic residues" evidence="2">
    <location>
        <begin position="302"/>
        <end position="324"/>
    </location>
</feature>
<feature type="compositionally biased region" description="Acidic residues" evidence="2">
    <location>
        <begin position="860"/>
        <end position="873"/>
    </location>
</feature>
<evidence type="ECO:0000256" key="1">
    <source>
        <dbReference type="SAM" id="Coils"/>
    </source>
</evidence>
<evidence type="ECO:0008006" key="5">
    <source>
        <dbReference type="Google" id="ProtNLM"/>
    </source>
</evidence>
<feature type="region of interest" description="Disordered" evidence="2">
    <location>
        <begin position="929"/>
        <end position="957"/>
    </location>
</feature>
<proteinExistence type="predicted"/>
<evidence type="ECO:0000313" key="3">
    <source>
        <dbReference type="EMBL" id="KAF4311504.1"/>
    </source>
</evidence>
<feature type="region of interest" description="Disordered" evidence="2">
    <location>
        <begin position="379"/>
        <end position="401"/>
    </location>
</feature>
<dbReference type="OrthoDB" id="3946060at2759"/>
<keyword evidence="4" id="KW-1185">Reference proteome</keyword>
<evidence type="ECO:0000313" key="4">
    <source>
        <dbReference type="Proteomes" id="UP000572817"/>
    </source>
</evidence>
<gene>
    <name evidence="3" type="ORF">GTA08_BOTSDO12759</name>
</gene>
<feature type="coiled-coil region" evidence="1">
    <location>
        <begin position="164"/>
        <end position="191"/>
    </location>
</feature>
<feature type="region of interest" description="Disordered" evidence="2">
    <location>
        <begin position="551"/>
        <end position="575"/>
    </location>
</feature>
<keyword evidence="1" id="KW-0175">Coiled coil</keyword>
<accession>A0A8H4J2H1</accession>
<feature type="compositionally biased region" description="Basic and acidic residues" evidence="2">
    <location>
        <begin position="941"/>
        <end position="957"/>
    </location>
</feature>
<feature type="compositionally biased region" description="Low complexity" evidence="2">
    <location>
        <begin position="273"/>
        <end position="290"/>
    </location>
</feature>
<dbReference type="Proteomes" id="UP000572817">
    <property type="component" value="Unassembled WGS sequence"/>
</dbReference>
<dbReference type="AlphaFoldDB" id="A0A8H4J2H1"/>
<feature type="region of interest" description="Disordered" evidence="2">
    <location>
        <begin position="855"/>
        <end position="885"/>
    </location>
</feature>
<dbReference type="EMBL" id="WWBZ02000009">
    <property type="protein sequence ID" value="KAF4311504.1"/>
    <property type="molecule type" value="Genomic_DNA"/>
</dbReference>
<comment type="caution">
    <text evidence="3">The sequence shown here is derived from an EMBL/GenBank/DDBJ whole genome shotgun (WGS) entry which is preliminary data.</text>
</comment>
<sequence length="957" mass="108309">MDPISILGTAIGVATLAAEASKSLFKAADAISKSQEEARDLTDQLSSLTSTLVTIKSIVEEKKELFKENLFRRVYEITGKIEKITEKVKRMMNKAKRNKIKIALKLTRVKPLLSSIRAMESSLQTILITMLVAKEQVRAPEERSDAHTHQKYANPYRILAESRVENDRQVIQRLRSELEGAQKKYHNIRALHHHFQGQHDTATWLYHLVFTPDFPQAPVVPSAHSDLDAPTVRTVDTKEALREVRSYQEAMLARGSGSTSNVPMATIPERRGTTTTQPSTSRRSTMSNNSITGPGSEIASVGDEEDMSGDWESEQSDAESDDDAENQLVLRNSIGAHQWNLTRITDPAATTVDNLLHKFTTLSDSQIQASSLPLHVASRPDTAMGESEGIPETSHDHTENRPASIDVESHVSSHITDAESEKEQEPEIRGLLMAIEDTTSGQGTIQNDKRPSIPSIYHINPEIMPLTHDVSAIPIHMLPKAILFTLSTRIRSKIRQLDLLTLLHRTGNRIRFSSLMGLQSIAEEKLKKLEQKAQDERLKKLEGYVQETREQQLQEEARESATAAKEEACERKKRDEEIQASLAELTSRQKEDEAKRMQERLLAALDARREEAEVKAASERERYLKLETQHKEDVERRVTEALARTKEVFQTEITDLKDMAQEAEASARAAMRSKKLAEAESAKRARDAVRKTAEQEKGKLIEDHREALSYFQERLLEVEQAKAAAEALLFEQRATPTRQLRLEDENGWKPVYRRKTELGQTWFIGHDPVQIDFFTPRYRPQIHPARTKRKDTSENVIIGSEWIDEDVVKLTGLKYEYAQGFFIFRSDLSVRDIDNLVFRTMLHREDDLHKAFNLNAGTSSDEETESLAEDSDTYESKEDGSNSFRDSGYQDWAEITGRTQHLKDLQLFGTVIEDGWVRTFSAFAVNKWPTSGTPESETEHEEAGPKGTENARRVAAC</sequence>
<protein>
    <recommendedName>
        <fullName evidence="5">Fungal N-terminal domain-containing protein</fullName>
    </recommendedName>
</protein>
<organism evidence="3 4">
    <name type="scientific">Botryosphaeria dothidea</name>
    <dbReference type="NCBI Taxonomy" id="55169"/>
    <lineage>
        <taxon>Eukaryota</taxon>
        <taxon>Fungi</taxon>
        <taxon>Dikarya</taxon>
        <taxon>Ascomycota</taxon>
        <taxon>Pezizomycotina</taxon>
        <taxon>Dothideomycetes</taxon>
        <taxon>Dothideomycetes incertae sedis</taxon>
        <taxon>Botryosphaeriales</taxon>
        <taxon>Botryosphaeriaceae</taxon>
        <taxon>Botryosphaeria</taxon>
    </lineage>
</organism>
<reference evidence="3" key="1">
    <citation type="submission" date="2020-04" db="EMBL/GenBank/DDBJ databases">
        <title>Genome Assembly and Annotation of Botryosphaeria dothidea sdau 11-99, a Latent Pathogen of Apple Fruit Ring Rot in China.</title>
        <authorList>
            <person name="Yu C."/>
            <person name="Diao Y."/>
            <person name="Lu Q."/>
            <person name="Zhao J."/>
            <person name="Cui S."/>
            <person name="Peng C."/>
            <person name="He B."/>
            <person name="Liu H."/>
        </authorList>
    </citation>
    <scope>NUCLEOTIDE SEQUENCE [LARGE SCALE GENOMIC DNA]</scope>
    <source>
        <strain evidence="3">Sdau11-99</strain>
    </source>
</reference>
<evidence type="ECO:0000256" key="2">
    <source>
        <dbReference type="SAM" id="MobiDB-lite"/>
    </source>
</evidence>
<name>A0A8H4J2H1_9PEZI</name>
<feature type="coiled-coil region" evidence="1">
    <location>
        <begin position="580"/>
        <end position="680"/>
    </location>
</feature>
<feature type="region of interest" description="Disordered" evidence="2">
    <location>
        <begin position="251"/>
        <end position="324"/>
    </location>
</feature>